<dbReference type="Proteomes" id="UP000727407">
    <property type="component" value="Unassembled WGS sequence"/>
</dbReference>
<evidence type="ECO:0000313" key="2">
    <source>
        <dbReference type="EMBL" id="KAF5895801.1"/>
    </source>
</evidence>
<reference evidence="2" key="1">
    <citation type="submission" date="2020-07" db="EMBL/GenBank/DDBJ databases">
        <title>Clarias magur genome sequencing, assembly and annotation.</title>
        <authorList>
            <person name="Kushwaha B."/>
            <person name="Kumar R."/>
            <person name="Das P."/>
            <person name="Joshi C.G."/>
            <person name="Kumar D."/>
            <person name="Nagpure N.S."/>
            <person name="Pandey M."/>
            <person name="Agarwal S."/>
            <person name="Srivastava S."/>
            <person name="Singh M."/>
            <person name="Sahoo L."/>
            <person name="Jayasankar P."/>
            <person name="Meher P.K."/>
            <person name="Koringa P.G."/>
            <person name="Iquebal M.A."/>
            <person name="Das S.P."/>
            <person name="Bit A."/>
            <person name="Patnaik S."/>
            <person name="Patel N."/>
            <person name="Shah T.M."/>
            <person name="Hinsu A."/>
            <person name="Jena J.K."/>
        </authorList>
    </citation>
    <scope>NUCLEOTIDE SEQUENCE</scope>
    <source>
        <strain evidence="2">CIFAMagur01</strain>
        <tissue evidence="2">Testis</tissue>
    </source>
</reference>
<accession>A0A8J4X027</accession>
<proteinExistence type="predicted"/>
<evidence type="ECO:0000313" key="3">
    <source>
        <dbReference type="Proteomes" id="UP000727407"/>
    </source>
</evidence>
<name>A0A8J4X027_CLAMG</name>
<feature type="non-terminal residue" evidence="2">
    <location>
        <position position="1"/>
    </location>
</feature>
<gene>
    <name evidence="2" type="ORF">DAT39_014495</name>
</gene>
<evidence type="ECO:0000256" key="1">
    <source>
        <dbReference type="SAM" id="MobiDB-lite"/>
    </source>
</evidence>
<protein>
    <submittedName>
        <fullName evidence="2">Fc receptor-like protein 5</fullName>
    </submittedName>
</protein>
<keyword evidence="2" id="KW-0675">Receptor</keyword>
<comment type="caution">
    <text evidence="2">The sequence shown here is derived from an EMBL/GenBank/DDBJ whole genome shotgun (WGS) entry which is preliminary data.</text>
</comment>
<dbReference type="EMBL" id="QNUK01000305">
    <property type="protein sequence ID" value="KAF5895801.1"/>
    <property type="molecule type" value="Genomic_DNA"/>
</dbReference>
<sequence>MNAKNYYTEYSDQVRITAKENRQKTNQTSEQNQSRSGAGDSQSGCTPLQAESENISVLVDQTDTSGTGEAAAESSGVTYAQVTKRKKTSRNNGADADVAYVEIELKPLKKAKKVKEKMIFSTEAEVEHG</sequence>
<feature type="region of interest" description="Disordered" evidence="1">
    <location>
        <begin position="1"/>
        <end position="94"/>
    </location>
</feature>
<organism evidence="2 3">
    <name type="scientific">Clarias magur</name>
    <name type="common">Asian catfish</name>
    <name type="synonym">Macropteronotus magur</name>
    <dbReference type="NCBI Taxonomy" id="1594786"/>
    <lineage>
        <taxon>Eukaryota</taxon>
        <taxon>Metazoa</taxon>
        <taxon>Chordata</taxon>
        <taxon>Craniata</taxon>
        <taxon>Vertebrata</taxon>
        <taxon>Euteleostomi</taxon>
        <taxon>Actinopterygii</taxon>
        <taxon>Neopterygii</taxon>
        <taxon>Teleostei</taxon>
        <taxon>Ostariophysi</taxon>
        <taxon>Siluriformes</taxon>
        <taxon>Clariidae</taxon>
        <taxon>Clarias</taxon>
    </lineage>
</organism>
<keyword evidence="3" id="KW-1185">Reference proteome</keyword>
<dbReference type="AlphaFoldDB" id="A0A8J4X027"/>
<feature type="compositionally biased region" description="Polar residues" evidence="1">
    <location>
        <begin position="24"/>
        <end position="67"/>
    </location>
</feature>